<evidence type="ECO:0000313" key="5">
    <source>
        <dbReference type="Proteomes" id="UP000250079"/>
    </source>
</evidence>
<dbReference type="CDD" id="cd02511">
    <property type="entry name" value="Beta4Glucosyltransferase"/>
    <property type="match status" value="1"/>
</dbReference>
<dbReference type="Gene3D" id="3.90.550.10">
    <property type="entry name" value="Spore Coat Polysaccharide Biosynthesis Protein SpsA, Chain A"/>
    <property type="match status" value="1"/>
</dbReference>
<evidence type="ECO:0000313" key="4">
    <source>
        <dbReference type="EMBL" id="ASJ70816.1"/>
    </source>
</evidence>
<dbReference type="InterPro" id="IPR001173">
    <property type="entry name" value="Glyco_trans_2-like"/>
</dbReference>
<dbReference type="InterPro" id="IPR029044">
    <property type="entry name" value="Nucleotide-diphossugar_trans"/>
</dbReference>
<name>A0A2Z2NHN7_9GAMM</name>
<dbReference type="EMBL" id="CP018632">
    <property type="protein sequence ID" value="ASJ70816.1"/>
    <property type="molecule type" value="Genomic_DNA"/>
</dbReference>
<dbReference type="KEGG" id="gai:IMCC3135_03515"/>
<dbReference type="PANTHER" id="PTHR43630">
    <property type="entry name" value="POLY-BETA-1,6-N-ACETYL-D-GLUCOSAMINE SYNTHASE"/>
    <property type="match status" value="1"/>
</dbReference>
<evidence type="ECO:0000259" key="3">
    <source>
        <dbReference type="Pfam" id="PF00535"/>
    </source>
</evidence>
<dbReference type="Pfam" id="PF00535">
    <property type="entry name" value="Glycos_transf_2"/>
    <property type="match status" value="1"/>
</dbReference>
<keyword evidence="2" id="KW-0472">Membrane</keyword>
<dbReference type="EC" id="2.4.1.-" evidence="4"/>
<feature type="transmembrane region" description="Helical" evidence="2">
    <location>
        <begin position="216"/>
        <end position="236"/>
    </location>
</feature>
<dbReference type="SUPFAM" id="SSF53448">
    <property type="entry name" value="Nucleotide-diphospho-sugar transferases"/>
    <property type="match status" value="1"/>
</dbReference>
<keyword evidence="2" id="KW-0812">Transmembrane</keyword>
<keyword evidence="2" id="KW-1133">Transmembrane helix</keyword>
<evidence type="ECO:0000256" key="2">
    <source>
        <dbReference type="SAM" id="Phobius"/>
    </source>
</evidence>
<gene>
    <name evidence="4" type="primary">sunS</name>
    <name evidence="4" type="ORF">IMCC3135_03515</name>
</gene>
<protein>
    <submittedName>
        <fullName evidence="4">SPBc2 prophage-derived glycosyltransferase SunS</fullName>
        <ecNumber evidence="4">2.4.1.-</ecNumber>
    </submittedName>
</protein>
<dbReference type="Proteomes" id="UP000250079">
    <property type="component" value="Chromosome"/>
</dbReference>
<keyword evidence="4" id="KW-0808">Transferase</keyword>
<organism evidence="4 5">
    <name type="scientific">Granulosicoccus antarcticus IMCC3135</name>
    <dbReference type="NCBI Taxonomy" id="1192854"/>
    <lineage>
        <taxon>Bacteria</taxon>
        <taxon>Pseudomonadati</taxon>
        <taxon>Pseudomonadota</taxon>
        <taxon>Gammaproteobacteria</taxon>
        <taxon>Chromatiales</taxon>
        <taxon>Granulosicoccaceae</taxon>
        <taxon>Granulosicoccus</taxon>
    </lineage>
</organism>
<reference evidence="4 5" key="1">
    <citation type="submission" date="2016-12" db="EMBL/GenBank/DDBJ databases">
        <authorList>
            <person name="Song W.-J."/>
            <person name="Kurnit D.M."/>
        </authorList>
    </citation>
    <scope>NUCLEOTIDE SEQUENCE [LARGE SCALE GENOMIC DNA]</scope>
    <source>
        <strain evidence="4 5">IMCC3135</strain>
    </source>
</reference>
<keyword evidence="5" id="KW-1185">Reference proteome</keyword>
<dbReference type="GO" id="GO:0016757">
    <property type="term" value="F:glycosyltransferase activity"/>
    <property type="evidence" value="ECO:0007669"/>
    <property type="project" value="UniProtKB-KW"/>
</dbReference>
<proteinExistence type="inferred from homology"/>
<accession>A0A2Z2NHN7</accession>
<dbReference type="PANTHER" id="PTHR43630:SF2">
    <property type="entry name" value="GLYCOSYLTRANSFERASE"/>
    <property type="match status" value="1"/>
</dbReference>
<keyword evidence="4" id="KW-0328">Glycosyltransferase</keyword>
<feature type="domain" description="Glycosyltransferase 2-like" evidence="3">
    <location>
        <begin position="24"/>
        <end position="139"/>
    </location>
</feature>
<evidence type="ECO:0000256" key="1">
    <source>
        <dbReference type="ARBA" id="ARBA00038494"/>
    </source>
</evidence>
<dbReference type="AlphaFoldDB" id="A0A2Z2NHN7"/>
<comment type="similarity">
    <text evidence="1">Belongs to the glycosyltransferase 2 family. WaaE/KdtX subfamily.</text>
</comment>
<sequence>MYPDNPHAPARPREPHVNHQYSLSVTIITKNEADRIERCLESVKDLANEIIVFDSGSTDATLDIVRRYTDKIWQTDWPGYGLQKQRALEQAQYDWVLAIDADEALDEELQNSLKEFLSRDRQDVVAVKMKWGVTIYEKRLDYGRSARSPLRMTWREGTFFSNDEVHEKMLHASGRTITLKGRLLHFTHRNYGHAQHKSVEYAWLGSQKYFRKGRRCHSLTGAVLRGLWTFILIFFIRGGFLDGSIGFLTAVSYAQNSFNKYAGLWTLTRMEKIETGRAKR</sequence>